<dbReference type="EMBL" id="CP008953">
    <property type="protein sequence ID" value="AIG79891.1"/>
    <property type="molecule type" value="Genomic_DNA"/>
</dbReference>
<evidence type="ECO:0000313" key="2">
    <source>
        <dbReference type="EMBL" id="AIG79891.1"/>
    </source>
</evidence>
<dbReference type="Gene3D" id="3.40.50.720">
    <property type="entry name" value="NAD(P)-binding Rossmann-like Domain"/>
    <property type="match status" value="1"/>
</dbReference>
<organism evidence="2 3">
    <name type="scientific">Amycolatopsis japonica</name>
    <dbReference type="NCBI Taxonomy" id="208439"/>
    <lineage>
        <taxon>Bacteria</taxon>
        <taxon>Bacillati</taxon>
        <taxon>Actinomycetota</taxon>
        <taxon>Actinomycetes</taxon>
        <taxon>Pseudonocardiales</taxon>
        <taxon>Pseudonocardiaceae</taxon>
        <taxon>Amycolatopsis</taxon>
        <taxon>Amycolatopsis japonica group</taxon>
    </lineage>
</organism>
<dbReference type="AlphaFoldDB" id="A0A075V5Z5"/>
<evidence type="ECO:0000259" key="1">
    <source>
        <dbReference type="Pfam" id="PF01370"/>
    </source>
</evidence>
<dbReference type="InterPro" id="IPR036291">
    <property type="entry name" value="NAD(P)-bd_dom_sf"/>
</dbReference>
<dbReference type="PANTHER" id="PTHR43245">
    <property type="entry name" value="BIFUNCTIONAL POLYMYXIN RESISTANCE PROTEIN ARNA"/>
    <property type="match status" value="1"/>
</dbReference>
<evidence type="ECO:0000313" key="3">
    <source>
        <dbReference type="Proteomes" id="UP000028492"/>
    </source>
</evidence>
<protein>
    <recommendedName>
        <fullName evidence="1">NAD-dependent epimerase/dehydratase domain-containing protein</fullName>
    </recommendedName>
</protein>
<dbReference type="PANTHER" id="PTHR43245:SF13">
    <property type="entry name" value="UDP-D-APIOSE_UDP-D-XYLOSE SYNTHASE 2"/>
    <property type="match status" value="1"/>
</dbReference>
<dbReference type="Pfam" id="PF01370">
    <property type="entry name" value="Epimerase"/>
    <property type="match status" value="1"/>
</dbReference>
<keyword evidence="3" id="KW-1185">Reference proteome</keyword>
<dbReference type="HOGENOM" id="CLU_061176_1_0_11"/>
<reference evidence="2 3" key="1">
    <citation type="journal article" date="2014" name="J. Biotechnol.">
        <title>Complete genome sequence of the actinobacterium Amycolatopsis japonica MG417-CF17(T) (=DSM 44213T) producing (S,S)-N,N'-ethylenediaminedisuccinic acid.</title>
        <authorList>
            <person name="Stegmann E."/>
            <person name="Albersmeier A."/>
            <person name="Spohn M."/>
            <person name="Gert H."/>
            <person name="Weber T."/>
            <person name="Wohlleben W."/>
            <person name="Kalinowski J."/>
            <person name="Ruckert C."/>
        </authorList>
    </citation>
    <scope>NUCLEOTIDE SEQUENCE [LARGE SCALE GENOMIC DNA]</scope>
    <source>
        <strain evidence="3">MG417-CF17 (DSM 44213)</strain>
    </source>
</reference>
<gene>
    <name evidence="2" type="ORF">AJAP_35420</name>
</gene>
<dbReference type="InterPro" id="IPR001509">
    <property type="entry name" value="Epimerase_deHydtase"/>
</dbReference>
<proteinExistence type="predicted"/>
<accession>A0A075V5Z5</accession>
<sequence length="295" mass="32283">MFSPSNTWITTVTLVPMKKVLVLGGSRYFGRGVVERLRDAGMDVTVLNRGSTPAPSGVAQLIVDRDDEVELKAALGSRSFDVVLDQVCYTPVQAEIARRVLRADRYVMTSTIEVYDQVRTETPMTESLVTPATVDLELPEYDYGDGKRQAETVFAAGDTPFVSVRVAHVLGGEDFTGRLRHYVERLDAGDAVDIHADPRPSTFIHAREIADFLTWATLADFTGPVNAGSHGELSVLELAAAISAEPEFRVVEQDASPFSFDRYAVLDTSRATGLGFSFSTTTDWLGEAVEELRKA</sequence>
<dbReference type="eggNOG" id="COG0451">
    <property type="taxonomic scope" value="Bacteria"/>
</dbReference>
<dbReference type="KEGG" id="aja:AJAP_35420"/>
<feature type="domain" description="NAD-dependent epimerase/dehydratase" evidence="1">
    <location>
        <begin position="20"/>
        <end position="219"/>
    </location>
</feature>
<dbReference type="Proteomes" id="UP000028492">
    <property type="component" value="Chromosome"/>
</dbReference>
<dbReference type="STRING" id="208439.AJAP_35420"/>
<dbReference type="InterPro" id="IPR050177">
    <property type="entry name" value="Lipid_A_modif_metabolic_enz"/>
</dbReference>
<dbReference type="SUPFAM" id="SSF51735">
    <property type="entry name" value="NAD(P)-binding Rossmann-fold domains"/>
    <property type="match status" value="1"/>
</dbReference>
<name>A0A075V5Z5_9PSEU</name>